<keyword evidence="4" id="KW-0597">Phosphoprotein</keyword>
<dbReference type="Gene3D" id="1.10.287.130">
    <property type="match status" value="1"/>
</dbReference>
<dbReference type="Gene3D" id="3.30.565.10">
    <property type="entry name" value="Histidine kinase-like ATPase, C-terminal domain"/>
    <property type="match status" value="1"/>
</dbReference>
<keyword evidence="7 14" id="KW-0418">Kinase</keyword>
<dbReference type="SMART" id="SM00388">
    <property type="entry name" value="HisKA"/>
    <property type="match status" value="1"/>
</dbReference>
<protein>
    <recommendedName>
        <fullName evidence="3">histidine kinase</fullName>
        <ecNumber evidence="3">2.7.13.3</ecNumber>
    </recommendedName>
</protein>
<proteinExistence type="predicted"/>
<comment type="caution">
    <text evidence="14">The sequence shown here is derived from an EMBL/GenBank/DDBJ whole genome shotgun (WGS) entry which is preliminary data.</text>
</comment>
<dbReference type="AlphaFoldDB" id="A0A3M2MDC9"/>
<dbReference type="InterPro" id="IPR003660">
    <property type="entry name" value="HAMP_dom"/>
</dbReference>
<keyword evidence="6 11" id="KW-0812">Transmembrane</keyword>
<feature type="domain" description="HAMP" evidence="13">
    <location>
        <begin position="168"/>
        <end position="221"/>
    </location>
</feature>
<name>A0A3M2MDC9_9ACTN</name>
<evidence type="ECO:0000259" key="12">
    <source>
        <dbReference type="PROSITE" id="PS50109"/>
    </source>
</evidence>
<dbReference type="InterPro" id="IPR003661">
    <property type="entry name" value="HisK_dim/P_dom"/>
</dbReference>
<sequence length="442" mass="47375">MPLVTGAVAALACTIISVLLVGGVHSRVAEYDRERTTTAALTFVQMIKQGRLPGQLPVVDGVQAAQVLDPRGRVVAATPDLVGGPPMASFQPSEEAVSTFQVLCPPRGLHGCMDVIAFSVSQPDGDWTVYAADPIGPWYGSGALLMFVLAASLSLTLLTAFLTRRTIDRTLAPVNAIRSELAEITATESERRVPVPPTRDEIRRLAETANATLDRLDAALERQRRFTSDASHDLRSPITGARAQLEEALMHPDGADWPRVAQNVLVSLDRLQAIVADLLALARLDAAANAGDEEVDLARLVSTELARAVRDTHTSVDLDQGVVVRGDRLQLARLLTNLLTNAERHAVSRVSVSVAGEGDEAVLTVADDGAGIPPEDRELVFQRFVRLRESRDRDPAGTGLGLPIAREIARSHGGTLTIADSETGARFVLRLPRAPGKGRPKR</sequence>
<evidence type="ECO:0000256" key="7">
    <source>
        <dbReference type="ARBA" id="ARBA00022777"/>
    </source>
</evidence>
<dbReference type="InterPro" id="IPR003594">
    <property type="entry name" value="HATPase_dom"/>
</dbReference>
<dbReference type="InterPro" id="IPR050428">
    <property type="entry name" value="TCS_sensor_his_kinase"/>
</dbReference>
<dbReference type="GO" id="GO:0005886">
    <property type="term" value="C:plasma membrane"/>
    <property type="evidence" value="ECO:0007669"/>
    <property type="project" value="UniProtKB-SubCell"/>
</dbReference>
<evidence type="ECO:0000256" key="1">
    <source>
        <dbReference type="ARBA" id="ARBA00000085"/>
    </source>
</evidence>
<accession>A0A3M2MDC9</accession>
<evidence type="ECO:0000256" key="2">
    <source>
        <dbReference type="ARBA" id="ARBA00004236"/>
    </source>
</evidence>
<dbReference type="PRINTS" id="PR00344">
    <property type="entry name" value="BCTRLSENSOR"/>
</dbReference>
<evidence type="ECO:0000256" key="10">
    <source>
        <dbReference type="ARBA" id="ARBA00023136"/>
    </source>
</evidence>
<dbReference type="SUPFAM" id="SSF47384">
    <property type="entry name" value="Homodimeric domain of signal transducing histidine kinase"/>
    <property type="match status" value="1"/>
</dbReference>
<dbReference type="EMBL" id="RFFG01000003">
    <property type="protein sequence ID" value="RMI47521.1"/>
    <property type="molecule type" value="Genomic_DNA"/>
</dbReference>
<keyword evidence="8 11" id="KW-1133">Transmembrane helix</keyword>
<dbReference type="OrthoDB" id="9786919at2"/>
<dbReference type="CDD" id="cd00082">
    <property type="entry name" value="HisKA"/>
    <property type="match status" value="1"/>
</dbReference>
<evidence type="ECO:0000259" key="13">
    <source>
        <dbReference type="PROSITE" id="PS50885"/>
    </source>
</evidence>
<evidence type="ECO:0000256" key="11">
    <source>
        <dbReference type="SAM" id="Phobius"/>
    </source>
</evidence>
<dbReference type="InterPro" id="IPR036890">
    <property type="entry name" value="HATPase_C_sf"/>
</dbReference>
<keyword evidence="9" id="KW-0902">Two-component regulatory system</keyword>
<dbReference type="GO" id="GO:0000155">
    <property type="term" value="F:phosphorelay sensor kinase activity"/>
    <property type="evidence" value="ECO:0007669"/>
    <property type="project" value="InterPro"/>
</dbReference>
<dbReference type="EC" id="2.7.13.3" evidence="3"/>
<reference evidence="14 15" key="1">
    <citation type="submission" date="2018-10" db="EMBL/GenBank/DDBJ databases">
        <title>Isolation from soil.</title>
        <authorList>
            <person name="Hu J."/>
        </authorList>
    </citation>
    <scope>NUCLEOTIDE SEQUENCE [LARGE SCALE GENOMIC DNA]</scope>
    <source>
        <strain evidence="14 15">NEAU-Ht49</strain>
    </source>
</reference>
<dbReference type="InterPro" id="IPR004358">
    <property type="entry name" value="Sig_transdc_His_kin-like_C"/>
</dbReference>
<evidence type="ECO:0000256" key="5">
    <source>
        <dbReference type="ARBA" id="ARBA00022679"/>
    </source>
</evidence>
<evidence type="ECO:0000313" key="14">
    <source>
        <dbReference type="EMBL" id="RMI47521.1"/>
    </source>
</evidence>
<dbReference type="SUPFAM" id="SSF55874">
    <property type="entry name" value="ATPase domain of HSP90 chaperone/DNA topoisomerase II/histidine kinase"/>
    <property type="match status" value="1"/>
</dbReference>
<feature type="domain" description="Histidine kinase" evidence="12">
    <location>
        <begin position="229"/>
        <end position="435"/>
    </location>
</feature>
<comment type="catalytic activity">
    <reaction evidence="1">
        <text>ATP + protein L-histidine = ADP + protein N-phospho-L-histidine.</text>
        <dbReference type="EC" id="2.7.13.3"/>
    </reaction>
</comment>
<evidence type="ECO:0000256" key="4">
    <source>
        <dbReference type="ARBA" id="ARBA00022553"/>
    </source>
</evidence>
<gene>
    <name evidence="14" type="ORF">EBO15_02855</name>
</gene>
<keyword evidence="15" id="KW-1185">Reference proteome</keyword>
<evidence type="ECO:0000313" key="15">
    <source>
        <dbReference type="Proteomes" id="UP000282674"/>
    </source>
</evidence>
<dbReference type="PROSITE" id="PS50885">
    <property type="entry name" value="HAMP"/>
    <property type="match status" value="1"/>
</dbReference>
<dbReference type="Pfam" id="PF02518">
    <property type="entry name" value="HATPase_c"/>
    <property type="match status" value="1"/>
</dbReference>
<evidence type="ECO:0000256" key="6">
    <source>
        <dbReference type="ARBA" id="ARBA00022692"/>
    </source>
</evidence>
<dbReference type="PROSITE" id="PS50109">
    <property type="entry name" value="HIS_KIN"/>
    <property type="match status" value="1"/>
</dbReference>
<keyword evidence="10 11" id="KW-0472">Membrane</keyword>
<organism evidence="14 15">
    <name type="scientific">Actinomadura harenae</name>
    <dbReference type="NCBI Taxonomy" id="2483351"/>
    <lineage>
        <taxon>Bacteria</taxon>
        <taxon>Bacillati</taxon>
        <taxon>Actinomycetota</taxon>
        <taxon>Actinomycetes</taxon>
        <taxon>Streptosporangiales</taxon>
        <taxon>Thermomonosporaceae</taxon>
        <taxon>Actinomadura</taxon>
    </lineage>
</organism>
<comment type="subcellular location">
    <subcellularLocation>
        <location evidence="2">Cell membrane</location>
    </subcellularLocation>
</comment>
<feature type="transmembrane region" description="Helical" evidence="11">
    <location>
        <begin position="138"/>
        <end position="162"/>
    </location>
</feature>
<dbReference type="InterPro" id="IPR036097">
    <property type="entry name" value="HisK_dim/P_sf"/>
</dbReference>
<evidence type="ECO:0000256" key="8">
    <source>
        <dbReference type="ARBA" id="ARBA00022989"/>
    </source>
</evidence>
<dbReference type="Proteomes" id="UP000282674">
    <property type="component" value="Unassembled WGS sequence"/>
</dbReference>
<dbReference type="SMART" id="SM00387">
    <property type="entry name" value="HATPase_c"/>
    <property type="match status" value="1"/>
</dbReference>
<evidence type="ECO:0000256" key="3">
    <source>
        <dbReference type="ARBA" id="ARBA00012438"/>
    </source>
</evidence>
<keyword evidence="5" id="KW-0808">Transferase</keyword>
<dbReference type="PANTHER" id="PTHR45436">
    <property type="entry name" value="SENSOR HISTIDINE KINASE YKOH"/>
    <property type="match status" value="1"/>
</dbReference>
<dbReference type="SMART" id="SM00304">
    <property type="entry name" value="HAMP"/>
    <property type="match status" value="1"/>
</dbReference>
<dbReference type="PANTHER" id="PTHR45436:SF5">
    <property type="entry name" value="SENSOR HISTIDINE KINASE TRCS"/>
    <property type="match status" value="1"/>
</dbReference>
<dbReference type="InterPro" id="IPR005467">
    <property type="entry name" value="His_kinase_dom"/>
</dbReference>
<evidence type="ECO:0000256" key="9">
    <source>
        <dbReference type="ARBA" id="ARBA00023012"/>
    </source>
</evidence>
<dbReference type="Pfam" id="PF00512">
    <property type="entry name" value="HisKA"/>
    <property type="match status" value="1"/>
</dbReference>